<dbReference type="AlphaFoldDB" id="A0A157LGT9"/>
<dbReference type="InterPro" id="IPR036271">
    <property type="entry name" value="Tet_transcr_reg_TetR-rel_C_sf"/>
</dbReference>
<dbReference type="Pfam" id="PF14246">
    <property type="entry name" value="TetR_C_7"/>
    <property type="match status" value="1"/>
</dbReference>
<dbReference type="Proteomes" id="UP000077037">
    <property type="component" value="Unassembled WGS sequence"/>
</dbReference>
<keyword evidence="2 4" id="KW-0238">DNA-binding</keyword>
<dbReference type="GO" id="GO:0003700">
    <property type="term" value="F:DNA-binding transcription factor activity"/>
    <property type="evidence" value="ECO:0007669"/>
    <property type="project" value="TreeGrafter"/>
</dbReference>
<dbReference type="PANTHER" id="PTHR30055">
    <property type="entry name" value="HTH-TYPE TRANSCRIPTIONAL REGULATOR RUTR"/>
    <property type="match status" value="1"/>
</dbReference>
<dbReference type="SUPFAM" id="SSF48498">
    <property type="entry name" value="Tetracyclin repressor-like, C-terminal domain"/>
    <property type="match status" value="1"/>
</dbReference>
<sequence>MERRILDAAAELFASQGYAATSMEQVAEACQAGKDTIYRRYASKGALFTALMDRFRIQVQDELAACTPDGGEPLQRLQRYARTLLDINLRVQMVALNRVALAEAVPSKGVQLTPSEQDPLMRRMAELVGQAQAAGSLGEGDAFFMAEQLLYATSIRPLVAAMLGDARFSGQAAQQDYFDQAWALFLQGAACKGAGRR</sequence>
<dbReference type="InterPro" id="IPR039536">
    <property type="entry name" value="TetR_C_Proteobacteria"/>
</dbReference>
<dbReference type="PANTHER" id="PTHR30055:SF234">
    <property type="entry name" value="HTH-TYPE TRANSCRIPTIONAL REGULATOR BETI"/>
    <property type="match status" value="1"/>
</dbReference>
<evidence type="ECO:0000313" key="7">
    <source>
        <dbReference type="Proteomes" id="UP000077037"/>
    </source>
</evidence>
<evidence type="ECO:0000256" key="2">
    <source>
        <dbReference type="ARBA" id="ARBA00023125"/>
    </source>
</evidence>
<dbReference type="RefSeq" id="WP_156522987.1">
    <property type="nucleotide sequence ID" value="NZ_FKBS01000007.1"/>
</dbReference>
<keyword evidence="3" id="KW-0804">Transcription</keyword>
<name>A0A157LGT9_9BORD</name>
<feature type="DNA-binding region" description="H-T-H motif" evidence="4">
    <location>
        <begin position="22"/>
        <end position="41"/>
    </location>
</feature>
<proteinExistence type="predicted"/>
<dbReference type="InterPro" id="IPR009057">
    <property type="entry name" value="Homeodomain-like_sf"/>
</dbReference>
<dbReference type="InterPro" id="IPR001647">
    <property type="entry name" value="HTH_TetR"/>
</dbReference>
<evidence type="ECO:0000256" key="1">
    <source>
        <dbReference type="ARBA" id="ARBA00023015"/>
    </source>
</evidence>
<dbReference type="PRINTS" id="PR00455">
    <property type="entry name" value="HTHTETR"/>
</dbReference>
<dbReference type="InterPro" id="IPR050109">
    <property type="entry name" value="HTH-type_TetR-like_transc_reg"/>
</dbReference>
<dbReference type="Gene3D" id="1.10.357.10">
    <property type="entry name" value="Tetracycline Repressor, domain 2"/>
    <property type="match status" value="1"/>
</dbReference>
<gene>
    <name evidence="6" type="ORF">SAMEA1982600_00747</name>
</gene>
<reference evidence="6 7" key="1">
    <citation type="submission" date="2016-03" db="EMBL/GenBank/DDBJ databases">
        <authorList>
            <consortium name="Pathogen Informatics"/>
        </authorList>
    </citation>
    <scope>NUCLEOTIDE SEQUENCE [LARGE SCALE GENOMIC DNA]</scope>
    <source>
        <strain evidence="6 7">NCTC13364</strain>
    </source>
</reference>
<dbReference type="EMBL" id="FKBS01000007">
    <property type="protein sequence ID" value="SAH96012.1"/>
    <property type="molecule type" value="Genomic_DNA"/>
</dbReference>
<dbReference type="Pfam" id="PF00440">
    <property type="entry name" value="TetR_N"/>
    <property type="match status" value="1"/>
</dbReference>
<evidence type="ECO:0000256" key="3">
    <source>
        <dbReference type="ARBA" id="ARBA00023163"/>
    </source>
</evidence>
<evidence type="ECO:0000256" key="4">
    <source>
        <dbReference type="PROSITE-ProRule" id="PRU00335"/>
    </source>
</evidence>
<dbReference type="PROSITE" id="PS50977">
    <property type="entry name" value="HTH_TETR_2"/>
    <property type="match status" value="1"/>
</dbReference>
<dbReference type="SUPFAM" id="SSF46689">
    <property type="entry name" value="Homeodomain-like"/>
    <property type="match status" value="1"/>
</dbReference>
<accession>A0A157LGT9</accession>
<dbReference type="OrthoDB" id="5293507at2"/>
<protein>
    <submittedName>
        <fullName evidence="6">TetR family transcriptional regulator</fullName>
    </submittedName>
</protein>
<evidence type="ECO:0000313" key="6">
    <source>
        <dbReference type="EMBL" id="SAH96012.1"/>
    </source>
</evidence>
<keyword evidence="1" id="KW-0805">Transcription regulation</keyword>
<feature type="domain" description="HTH tetR-type" evidence="5">
    <location>
        <begin position="1"/>
        <end position="59"/>
    </location>
</feature>
<organism evidence="6 7">
    <name type="scientific">Bordetella ansorpii</name>
    <dbReference type="NCBI Taxonomy" id="288768"/>
    <lineage>
        <taxon>Bacteria</taxon>
        <taxon>Pseudomonadati</taxon>
        <taxon>Pseudomonadota</taxon>
        <taxon>Betaproteobacteria</taxon>
        <taxon>Burkholderiales</taxon>
        <taxon>Alcaligenaceae</taxon>
        <taxon>Bordetella</taxon>
    </lineage>
</organism>
<evidence type="ECO:0000259" key="5">
    <source>
        <dbReference type="PROSITE" id="PS50977"/>
    </source>
</evidence>
<dbReference type="GO" id="GO:0000976">
    <property type="term" value="F:transcription cis-regulatory region binding"/>
    <property type="evidence" value="ECO:0007669"/>
    <property type="project" value="TreeGrafter"/>
</dbReference>